<dbReference type="Proteomes" id="UP001281656">
    <property type="component" value="Unassembled WGS sequence"/>
</dbReference>
<keyword evidence="1" id="KW-0175">Coiled coil</keyword>
<dbReference type="InterPro" id="IPR025542">
    <property type="entry name" value="YacH"/>
</dbReference>
<evidence type="ECO:0000259" key="2">
    <source>
        <dbReference type="PROSITE" id="PS50151"/>
    </source>
</evidence>
<gene>
    <name evidence="3" type="ORF">P8V03_03450</name>
</gene>
<protein>
    <submittedName>
        <fullName evidence="3">UvrB/UvrC motif-containing protein</fullName>
    </submittedName>
</protein>
<keyword evidence="4" id="KW-1185">Reference proteome</keyword>
<proteinExistence type="predicted"/>
<organism evidence="3 4">
    <name type="scientific">Clostridium tanneri</name>
    <dbReference type="NCBI Taxonomy" id="3037988"/>
    <lineage>
        <taxon>Bacteria</taxon>
        <taxon>Bacillati</taxon>
        <taxon>Bacillota</taxon>
        <taxon>Clostridia</taxon>
        <taxon>Eubacteriales</taxon>
        <taxon>Clostridiaceae</taxon>
        <taxon>Clostridium</taxon>
    </lineage>
</organism>
<dbReference type="InterPro" id="IPR001943">
    <property type="entry name" value="UVR_dom"/>
</dbReference>
<comment type="caution">
    <text evidence="3">The sequence shown here is derived from an EMBL/GenBank/DDBJ whole genome shotgun (WGS) entry which is preliminary data.</text>
</comment>
<dbReference type="RefSeq" id="WP_318796774.1">
    <property type="nucleotide sequence ID" value="NZ_JARUJP010000002.1"/>
</dbReference>
<dbReference type="Pfam" id="PF02151">
    <property type="entry name" value="UVR"/>
    <property type="match status" value="1"/>
</dbReference>
<evidence type="ECO:0000313" key="4">
    <source>
        <dbReference type="Proteomes" id="UP001281656"/>
    </source>
</evidence>
<sequence length="172" mass="19613">MLCEVCKKNDANVHITKIVNGTKHEFSLCEKCAKEKGEFNFSSQIDLSSPFTFQNILSGIMDYIGPNNQTENTFDISCSNCGNTYSEFKRTGLLGCSECYKSFASTLKPIIRRVQGNWEHTGKLPRKAGESIIKRKKLIELKENLQNAITNEEYEKAAQIRDEIRSMQEEEK</sequence>
<evidence type="ECO:0000313" key="3">
    <source>
        <dbReference type="EMBL" id="MDW8800207.1"/>
    </source>
</evidence>
<evidence type="ECO:0000256" key="1">
    <source>
        <dbReference type="SAM" id="Coils"/>
    </source>
</evidence>
<feature type="coiled-coil region" evidence="1">
    <location>
        <begin position="135"/>
        <end position="170"/>
    </location>
</feature>
<feature type="domain" description="UVR" evidence="2">
    <location>
        <begin position="135"/>
        <end position="170"/>
    </location>
</feature>
<dbReference type="PROSITE" id="PS50151">
    <property type="entry name" value="UVR"/>
    <property type="match status" value="1"/>
</dbReference>
<dbReference type="InterPro" id="IPR036876">
    <property type="entry name" value="UVR_dom_sf"/>
</dbReference>
<accession>A0ABU4JPX1</accession>
<name>A0ABU4JPX1_9CLOT</name>
<dbReference type="PANTHER" id="PTHR38430:SF1">
    <property type="entry name" value="PROTEIN-ARGININE KINASE ACTIVATOR PROTEIN"/>
    <property type="match status" value="1"/>
</dbReference>
<dbReference type="PANTHER" id="PTHR38430">
    <property type="entry name" value="PROTEIN-ARGININE KINASE ACTIVATOR PROTEIN"/>
    <property type="match status" value="1"/>
</dbReference>
<dbReference type="SUPFAM" id="SSF46600">
    <property type="entry name" value="C-terminal UvrC-binding domain of UvrB"/>
    <property type="match status" value="1"/>
</dbReference>
<dbReference type="EMBL" id="JARUJP010000002">
    <property type="protein sequence ID" value="MDW8800207.1"/>
    <property type="molecule type" value="Genomic_DNA"/>
</dbReference>
<reference evidence="3 4" key="1">
    <citation type="submission" date="2023-04" db="EMBL/GenBank/DDBJ databases">
        <title>Clostridium tannerae sp. nov., isolated from the fecal material of an alpaca.</title>
        <authorList>
            <person name="Miller S."/>
            <person name="Hendry M."/>
            <person name="King J."/>
            <person name="Sankaranarayanan K."/>
            <person name="Lawson P.A."/>
        </authorList>
    </citation>
    <scope>NUCLEOTIDE SEQUENCE [LARGE SCALE GENOMIC DNA]</scope>
    <source>
        <strain evidence="3 4">A1-XYC3</strain>
    </source>
</reference>
<dbReference type="PIRSF" id="PIRSF015034">
    <property type="entry name" value="YacH"/>
    <property type="match status" value="1"/>
</dbReference>